<dbReference type="OrthoDB" id="266681at2"/>
<reference evidence="1 2" key="1">
    <citation type="submission" date="2019-10" db="EMBL/GenBank/DDBJ databases">
        <title>New species of Slilvanegrellaceae.</title>
        <authorList>
            <person name="Pitt A."/>
            <person name="Hahn M.W."/>
        </authorList>
    </citation>
    <scope>NUCLEOTIDE SEQUENCE [LARGE SCALE GENOMIC DNA]</scope>
    <source>
        <strain evidence="1 2">SP-Ram-0.45-NSY-1</strain>
    </source>
</reference>
<keyword evidence="2" id="KW-1185">Reference proteome</keyword>
<organism evidence="1 2">
    <name type="scientific">Silvanigrella paludirubra</name>
    <dbReference type="NCBI Taxonomy" id="2499159"/>
    <lineage>
        <taxon>Bacteria</taxon>
        <taxon>Pseudomonadati</taxon>
        <taxon>Bdellovibrionota</taxon>
        <taxon>Oligoflexia</taxon>
        <taxon>Silvanigrellales</taxon>
        <taxon>Silvanigrellaceae</taxon>
        <taxon>Silvanigrella</taxon>
    </lineage>
</organism>
<dbReference type="RefSeq" id="WP_153421670.1">
    <property type="nucleotide sequence ID" value="NZ_WFLM01000006.1"/>
</dbReference>
<evidence type="ECO:0000313" key="2">
    <source>
        <dbReference type="Proteomes" id="UP000437748"/>
    </source>
</evidence>
<dbReference type="EMBL" id="WFLM01000006">
    <property type="protein sequence ID" value="KAB8036543.1"/>
    <property type="molecule type" value="Genomic_DNA"/>
</dbReference>
<gene>
    <name evidence="1" type="ORF">GCL60_15575</name>
</gene>
<proteinExistence type="predicted"/>
<evidence type="ECO:0000313" key="1">
    <source>
        <dbReference type="EMBL" id="KAB8036543.1"/>
    </source>
</evidence>
<protein>
    <submittedName>
        <fullName evidence="1">Uncharacterized protein</fullName>
    </submittedName>
</protein>
<comment type="caution">
    <text evidence="1">The sequence shown here is derived from an EMBL/GenBank/DDBJ whole genome shotgun (WGS) entry which is preliminary data.</text>
</comment>
<sequence length="157" mass="18596">MIEMNLNLPLEFINFLETNKELDYNPDEAYPKKVKFHKLEDLKREKIWIDATTYDVNLNIINVIQQAYYELEAVSLIEECDRYSEFGILCWLPELKKFCSWDIDHWVLTLFPNATWEDICNDPVSYLNAQWEEDYCGVGEIYDPSGTLPLIIGRPFE</sequence>
<name>A0A6N6VQ18_9BACT</name>
<accession>A0A6N6VQ18</accession>
<dbReference type="Proteomes" id="UP000437748">
    <property type="component" value="Unassembled WGS sequence"/>
</dbReference>
<dbReference type="AlphaFoldDB" id="A0A6N6VQ18"/>